<organism evidence="2 3">
    <name type="scientific">Protopolystoma xenopodis</name>
    <dbReference type="NCBI Taxonomy" id="117903"/>
    <lineage>
        <taxon>Eukaryota</taxon>
        <taxon>Metazoa</taxon>
        <taxon>Spiralia</taxon>
        <taxon>Lophotrochozoa</taxon>
        <taxon>Platyhelminthes</taxon>
        <taxon>Monogenea</taxon>
        <taxon>Polyopisthocotylea</taxon>
        <taxon>Polystomatidea</taxon>
        <taxon>Polystomatidae</taxon>
        <taxon>Protopolystoma</taxon>
    </lineage>
</organism>
<proteinExistence type="predicted"/>
<sequence length="435" mass="45686">MVALSSCGELHQWRWSDATPYCSACFTSLSCPSSPAFMGISQLGSEVSESCKPTSFSSRDLIGDICFKALHHPRTASLGLLNERIIMLSGCGTRGSVLTASGKLATWMDDSLTNLLATAASTNSNKDQHNNLCILTARFEHPATNFQELRDERIVALFTAPLVTVARCLSGSIYWWGIYPSYMRQRAIERLRQYKSASAIGSSSAGPASKVLTSSNTKASFPADGGQTCGKSALSSVNVGPGALVCMKSAPIFHAGALGFAVVNGVPKVGTLLEDAWKLTDVCRFRVRVPNSTNINSSESKICIDDNINTGSSITTSGQRLMMGTPNPLDPAQHTLTCPHALVALSVAAAAAVGQHVHANPVSPASIGLEHGSSTLAVTSAQVGAAPSSLPEMPPPPSPASSTCSEQSGPVRVSPGTFSKSLFRFPKILSSAWLL</sequence>
<dbReference type="GO" id="GO:0005737">
    <property type="term" value="C:cytoplasm"/>
    <property type="evidence" value="ECO:0007669"/>
    <property type="project" value="TreeGrafter"/>
</dbReference>
<name>A0A3S5ARI4_9PLAT</name>
<feature type="region of interest" description="Disordered" evidence="1">
    <location>
        <begin position="382"/>
        <end position="412"/>
    </location>
</feature>
<dbReference type="GO" id="GO:0034450">
    <property type="term" value="F:ubiquitin-ubiquitin ligase activity"/>
    <property type="evidence" value="ECO:0007669"/>
    <property type="project" value="TreeGrafter"/>
</dbReference>
<evidence type="ECO:0000313" key="2">
    <source>
        <dbReference type="EMBL" id="VEL26602.1"/>
    </source>
</evidence>
<dbReference type="GO" id="GO:0000209">
    <property type="term" value="P:protein polyubiquitination"/>
    <property type="evidence" value="ECO:0007669"/>
    <property type="project" value="TreeGrafter"/>
</dbReference>
<comment type="caution">
    <text evidence="2">The sequence shown here is derived from an EMBL/GenBank/DDBJ whole genome shotgun (WGS) entry which is preliminary data.</text>
</comment>
<accession>A0A3S5ARI4</accession>
<gene>
    <name evidence="2" type="ORF">PXEA_LOCUS20042</name>
</gene>
<dbReference type="PANTHER" id="PTHR46276:SF1">
    <property type="entry name" value="E3 UBIQUITIN-PROTEIN LIGASE UBR5"/>
    <property type="match status" value="1"/>
</dbReference>
<dbReference type="GO" id="GO:0090263">
    <property type="term" value="P:positive regulation of canonical Wnt signaling pathway"/>
    <property type="evidence" value="ECO:0007669"/>
    <property type="project" value="TreeGrafter"/>
</dbReference>
<evidence type="ECO:0000256" key="1">
    <source>
        <dbReference type="SAM" id="MobiDB-lite"/>
    </source>
</evidence>
<evidence type="ECO:0000313" key="3">
    <source>
        <dbReference type="Proteomes" id="UP000784294"/>
    </source>
</evidence>
<dbReference type="Proteomes" id="UP000784294">
    <property type="component" value="Unassembled WGS sequence"/>
</dbReference>
<dbReference type="EMBL" id="CAAALY010081421">
    <property type="protein sequence ID" value="VEL26602.1"/>
    <property type="molecule type" value="Genomic_DNA"/>
</dbReference>
<dbReference type="OrthoDB" id="6286466at2759"/>
<dbReference type="GO" id="GO:0005634">
    <property type="term" value="C:nucleus"/>
    <property type="evidence" value="ECO:0007669"/>
    <property type="project" value="TreeGrafter"/>
</dbReference>
<dbReference type="AlphaFoldDB" id="A0A3S5ARI4"/>
<dbReference type="PANTHER" id="PTHR46276">
    <property type="entry name" value="E3 UBIQUITIN-PROTEIN LIGASE UBR5"/>
    <property type="match status" value="1"/>
</dbReference>
<protein>
    <submittedName>
        <fullName evidence="2">Uncharacterized protein</fullName>
    </submittedName>
</protein>
<keyword evidence="3" id="KW-1185">Reference proteome</keyword>
<reference evidence="2" key="1">
    <citation type="submission" date="2018-11" db="EMBL/GenBank/DDBJ databases">
        <authorList>
            <consortium name="Pathogen Informatics"/>
        </authorList>
    </citation>
    <scope>NUCLEOTIDE SEQUENCE</scope>
</reference>